<dbReference type="AlphaFoldDB" id="A0A7X0FC70"/>
<accession>A0A7X0FC70</accession>
<keyword evidence="2" id="KW-1185">Reference proteome</keyword>
<name>A0A7X0FC70_9HYPH</name>
<evidence type="ECO:0000313" key="1">
    <source>
        <dbReference type="EMBL" id="MBB6356960.1"/>
    </source>
</evidence>
<proteinExistence type="predicted"/>
<evidence type="ECO:0000313" key="2">
    <source>
        <dbReference type="Proteomes" id="UP000536262"/>
    </source>
</evidence>
<gene>
    <name evidence="1" type="ORF">GGR00_004778</name>
</gene>
<protein>
    <submittedName>
        <fullName evidence="1">Uncharacterized protein</fullName>
    </submittedName>
</protein>
<dbReference type="EMBL" id="JACHOU010000018">
    <property type="protein sequence ID" value="MBB6356960.1"/>
    <property type="molecule type" value="Genomic_DNA"/>
</dbReference>
<dbReference type="Proteomes" id="UP000536262">
    <property type="component" value="Unassembled WGS sequence"/>
</dbReference>
<comment type="caution">
    <text evidence="1">The sequence shown here is derived from an EMBL/GenBank/DDBJ whole genome shotgun (WGS) entry which is preliminary data.</text>
</comment>
<sequence>MNVQMQTAPRLASESGGISKAVTAQNYRIHPAPATEFAAAAIAARFRVSLTLARVVCELAQIGGRLA</sequence>
<organism evidence="1 2">
    <name type="scientific">Aminobacter aganoensis</name>
    <dbReference type="NCBI Taxonomy" id="83264"/>
    <lineage>
        <taxon>Bacteria</taxon>
        <taxon>Pseudomonadati</taxon>
        <taxon>Pseudomonadota</taxon>
        <taxon>Alphaproteobacteria</taxon>
        <taxon>Hyphomicrobiales</taxon>
        <taxon>Phyllobacteriaceae</taxon>
        <taxon>Aminobacter</taxon>
    </lineage>
</organism>
<reference evidence="1 2" key="1">
    <citation type="submission" date="2020-08" db="EMBL/GenBank/DDBJ databases">
        <title>Genomic Encyclopedia of Type Strains, Phase IV (KMG-IV): sequencing the most valuable type-strain genomes for metagenomic binning, comparative biology and taxonomic classification.</title>
        <authorList>
            <person name="Goeker M."/>
        </authorList>
    </citation>
    <scope>NUCLEOTIDE SEQUENCE [LARGE SCALE GENOMIC DNA]</scope>
    <source>
        <strain evidence="1 2">DSM 7051</strain>
    </source>
</reference>